<reference evidence="5" key="1">
    <citation type="journal article" date="2019" name="PLoS Negl. Trop. Dis.">
        <title>Revisiting the worldwide diversity of Leptospira species in the environment.</title>
        <authorList>
            <person name="Vincent A.T."/>
            <person name="Schiettekatte O."/>
            <person name="Bourhy P."/>
            <person name="Veyrier F.J."/>
            <person name="Picardeau M."/>
        </authorList>
    </citation>
    <scope>NUCLEOTIDE SEQUENCE [LARGE SCALE GENOMIC DNA]</scope>
    <source>
        <strain evidence="5">201702476</strain>
    </source>
</reference>
<evidence type="ECO:0000256" key="3">
    <source>
        <dbReference type="ARBA" id="ARBA00023277"/>
    </source>
</evidence>
<dbReference type="GO" id="GO:0050661">
    <property type="term" value="F:NADP binding"/>
    <property type="evidence" value="ECO:0007669"/>
    <property type="project" value="InterPro"/>
</dbReference>
<keyword evidence="2 5" id="KW-0413">Isomerase</keyword>
<dbReference type="EC" id="5.1.3.20" evidence="5"/>
<comment type="caution">
    <text evidence="5">The sequence shown here is derived from an EMBL/GenBank/DDBJ whole genome shotgun (WGS) entry which is preliminary data.</text>
</comment>
<dbReference type="EMBL" id="RQGD01000035">
    <property type="protein sequence ID" value="TGL57221.1"/>
    <property type="molecule type" value="Genomic_DNA"/>
</dbReference>
<proteinExistence type="predicted"/>
<dbReference type="NCBIfam" id="TIGR02197">
    <property type="entry name" value="heptose_epim"/>
    <property type="match status" value="1"/>
</dbReference>
<dbReference type="PANTHER" id="PTHR43103">
    <property type="entry name" value="NUCLEOSIDE-DIPHOSPHATE-SUGAR EPIMERASE"/>
    <property type="match status" value="1"/>
</dbReference>
<dbReference type="InterPro" id="IPR001509">
    <property type="entry name" value="Epimerase_deHydtase"/>
</dbReference>
<dbReference type="PANTHER" id="PTHR43103:SF3">
    <property type="entry name" value="ADP-L-GLYCERO-D-MANNO-HEPTOSE-6-EPIMERASE"/>
    <property type="match status" value="1"/>
</dbReference>
<dbReference type="OrthoDB" id="9766450at2"/>
<name>A0A4R9JYG3_9LEPT</name>
<dbReference type="InterPro" id="IPR011912">
    <property type="entry name" value="Heptose_epim"/>
</dbReference>
<evidence type="ECO:0000259" key="4">
    <source>
        <dbReference type="Pfam" id="PF01370"/>
    </source>
</evidence>
<keyword evidence="3" id="KW-0119">Carbohydrate metabolism</keyword>
<dbReference type="Gene3D" id="3.90.25.10">
    <property type="entry name" value="UDP-galactose 4-epimerase, domain 1"/>
    <property type="match status" value="1"/>
</dbReference>
<dbReference type="AlphaFoldDB" id="A0A4R9JYG3"/>
<keyword evidence="6" id="KW-1185">Reference proteome</keyword>
<dbReference type="Proteomes" id="UP000297693">
    <property type="component" value="Unassembled WGS sequence"/>
</dbReference>
<keyword evidence="1" id="KW-0521">NADP</keyword>
<dbReference type="Pfam" id="PF01370">
    <property type="entry name" value="Epimerase"/>
    <property type="match status" value="1"/>
</dbReference>
<evidence type="ECO:0000313" key="6">
    <source>
        <dbReference type="Proteomes" id="UP000297693"/>
    </source>
</evidence>
<dbReference type="SUPFAM" id="SSF51735">
    <property type="entry name" value="NAD(P)-binding Rossmann-fold domains"/>
    <property type="match status" value="1"/>
</dbReference>
<accession>A0A4R9JYG3</accession>
<protein>
    <submittedName>
        <fullName evidence="5">ADP-glyceromanno-heptose 6-epimerase</fullName>
        <ecNumber evidence="5">5.1.3.20</ecNumber>
    </submittedName>
</protein>
<dbReference type="InterPro" id="IPR036291">
    <property type="entry name" value="NAD(P)-bd_dom_sf"/>
</dbReference>
<dbReference type="Gene3D" id="3.40.50.720">
    <property type="entry name" value="NAD(P)-binding Rossmann-like Domain"/>
    <property type="match status" value="1"/>
</dbReference>
<evidence type="ECO:0000256" key="2">
    <source>
        <dbReference type="ARBA" id="ARBA00023235"/>
    </source>
</evidence>
<dbReference type="GO" id="GO:0005975">
    <property type="term" value="P:carbohydrate metabolic process"/>
    <property type="evidence" value="ECO:0007669"/>
    <property type="project" value="InterPro"/>
</dbReference>
<feature type="domain" description="NAD-dependent epimerase/dehydratase" evidence="4">
    <location>
        <begin position="6"/>
        <end position="247"/>
    </location>
</feature>
<dbReference type="RefSeq" id="WP_135624345.1">
    <property type="nucleotide sequence ID" value="NZ_RQGD01000035.1"/>
</dbReference>
<sequence length="323" mass="36796">MKKNKILVTGGAGLIGSQIVQDLNEQGTTEIIICDHLGTTDKWTNLRRNSYHDYLEKDELRRQMDSHESFFKDFSHIIHLGACSATTEKDASYLIHNNYIFTKDLAHIAVKFKIPFAYASSAATYGDGEFGYDDRLPLESLKPLNMYGYSKHKFDLYATKTGLIREITGLKYFNVFGFGEAHKGEMRSLVLKGYEQIKETGKLNLFKSYRSEYKDGEQKRDFLYVKDASKITLFLLLNGKKGIYNVGRGIAESWNELASAMFAAIGKELNVNYIEMPEILKGKYQYYTCAKIDRLLETGYNLGFTTIKDSVADYVALLEKEGH</sequence>
<evidence type="ECO:0000313" key="5">
    <source>
        <dbReference type="EMBL" id="TGL57221.1"/>
    </source>
</evidence>
<organism evidence="5 6">
    <name type="scientific">Leptospira ognonensis</name>
    <dbReference type="NCBI Taxonomy" id="2484945"/>
    <lineage>
        <taxon>Bacteria</taxon>
        <taxon>Pseudomonadati</taxon>
        <taxon>Spirochaetota</taxon>
        <taxon>Spirochaetia</taxon>
        <taxon>Leptospirales</taxon>
        <taxon>Leptospiraceae</taxon>
        <taxon>Leptospira</taxon>
    </lineage>
</organism>
<gene>
    <name evidence="5" type="primary">rfaD</name>
    <name evidence="5" type="ORF">EHQ58_13020</name>
</gene>
<dbReference type="GO" id="GO:0008712">
    <property type="term" value="F:ADP-glyceromanno-heptose 6-epimerase activity"/>
    <property type="evidence" value="ECO:0007669"/>
    <property type="project" value="UniProtKB-EC"/>
</dbReference>
<evidence type="ECO:0000256" key="1">
    <source>
        <dbReference type="ARBA" id="ARBA00022857"/>
    </source>
</evidence>